<accession>A0A363NTW6</accession>
<comment type="caution">
    <text evidence="2">The sequence shown here is derived from an EMBL/GenBank/DDBJ whole genome shotgun (WGS) entry which is preliminary data.</text>
</comment>
<dbReference type="OrthoDB" id="1688888at2"/>
<organism evidence="2 3">
    <name type="scientific">Sphingobacterium athyrii</name>
    <dbReference type="NCBI Taxonomy" id="2152717"/>
    <lineage>
        <taxon>Bacteria</taxon>
        <taxon>Pseudomonadati</taxon>
        <taxon>Bacteroidota</taxon>
        <taxon>Sphingobacteriia</taxon>
        <taxon>Sphingobacteriales</taxon>
        <taxon>Sphingobacteriaceae</taxon>
        <taxon>Sphingobacterium</taxon>
    </lineage>
</organism>
<evidence type="ECO:0000259" key="1">
    <source>
        <dbReference type="Pfam" id="PF18185"/>
    </source>
</evidence>
<keyword evidence="3" id="KW-1185">Reference proteome</keyword>
<dbReference type="CDD" id="cd01406">
    <property type="entry name" value="SIR2-like"/>
    <property type="match status" value="1"/>
</dbReference>
<evidence type="ECO:0000313" key="2">
    <source>
        <dbReference type="EMBL" id="PUV24158.1"/>
    </source>
</evidence>
<proteinExistence type="predicted"/>
<dbReference type="AlphaFoldDB" id="A0A363NTW6"/>
<feature type="domain" description="NAD(+) hydrolase ThsA Sir2/TIR-associating SLOG" evidence="1">
    <location>
        <begin position="280"/>
        <end position="487"/>
    </location>
</feature>
<evidence type="ECO:0000313" key="3">
    <source>
        <dbReference type="Proteomes" id="UP000250831"/>
    </source>
</evidence>
<dbReference type="InterPro" id="IPR041486">
    <property type="entry name" value="ThsA_STALD"/>
</dbReference>
<name>A0A363NTW6_9SPHI</name>
<dbReference type="Proteomes" id="UP000250831">
    <property type="component" value="Unassembled WGS sequence"/>
</dbReference>
<reference evidence="2 3" key="1">
    <citation type="submission" date="2018-04" db="EMBL/GenBank/DDBJ databases">
        <title>Sphingobacterium sp. M46 Genome.</title>
        <authorList>
            <person name="Cheng J."/>
            <person name="Li Y."/>
        </authorList>
    </citation>
    <scope>NUCLEOTIDE SEQUENCE [LARGE SCALE GENOMIC DNA]</scope>
    <source>
        <strain evidence="2 3">M46</strain>
    </source>
</reference>
<dbReference type="EMBL" id="QCXX01000003">
    <property type="protein sequence ID" value="PUV24158.1"/>
    <property type="molecule type" value="Genomic_DNA"/>
</dbReference>
<gene>
    <name evidence="2" type="ORF">DCO56_12390</name>
</gene>
<dbReference type="Pfam" id="PF13289">
    <property type="entry name" value="SIR2_2"/>
    <property type="match status" value="1"/>
</dbReference>
<dbReference type="Pfam" id="PF18185">
    <property type="entry name" value="STALD"/>
    <property type="match status" value="1"/>
</dbReference>
<sequence length="492" mass="56397">MVKTVNMELTLQQKKFIKDFAIEINSGDAAIFAGAGFSVALGFVNWKELLRDLALELKLDIDKEHDLISVAQYHFNKFKRGKINNKIINEFSTLTSGGENHKILSRIGIDTFWTTNYDQLIEKSLEANGKTVEIKIRNVDFSRNIKKKDAIVYKMHGDKNSPDEAVLTKDDYETYNDKKELFSTALRGDLLSKTFLFVGFSFDDPNLEYILGRIKILLKENTPTHYCFFKEVQETDFNEDSKTPEQNKEDYLYAKIKQELKIDDLIRYGIHAIMVKEYSEITEILYEIEKRLKRKNIFISGAAHHYLPYTVDQAIDLIHTLSYKLAENDYKIISGFGLGIGSIVINGALDFKLNSNYRNLDDLLILRPFPQTQSDDTNISKIRTDYRKEMISKAGIAIFIFGNKKSGDNVINSDGMEEEFKISQQYNVIPIPIGATGYVSKSLWEKTTSDLKLYYPDNAALHNAIKALGEEQLTKEEMIKNTIEAINILQEL</sequence>
<protein>
    <recommendedName>
        <fullName evidence="1">NAD(+) hydrolase ThsA Sir2/TIR-associating SLOG domain-containing protein</fullName>
    </recommendedName>
</protein>